<reference evidence="3 4" key="1">
    <citation type="submission" date="2019-06" db="EMBL/GenBank/DDBJ databases">
        <title>Draft genomes of female and male turbot (Scophthalmus maximus).</title>
        <authorList>
            <person name="Xu H."/>
            <person name="Xu X.-W."/>
            <person name="Shao C."/>
            <person name="Chen S."/>
        </authorList>
    </citation>
    <scope>NUCLEOTIDE SEQUENCE [LARGE SCALE GENOMIC DNA]</scope>
    <source>
        <strain evidence="3">Ysfricsl-2016a</strain>
        <tissue evidence="3">Blood</tissue>
    </source>
</reference>
<feature type="compositionally biased region" description="Basic and acidic residues" evidence="1">
    <location>
        <begin position="34"/>
        <end position="67"/>
    </location>
</feature>
<feature type="compositionally biased region" description="Polar residues" evidence="1">
    <location>
        <begin position="1"/>
        <end position="12"/>
    </location>
</feature>
<feature type="compositionally biased region" description="Polar residues" evidence="1">
    <location>
        <begin position="334"/>
        <end position="343"/>
    </location>
</feature>
<feature type="region of interest" description="Disordered" evidence="1">
    <location>
        <begin position="229"/>
        <end position="289"/>
    </location>
</feature>
<dbReference type="SMART" id="SM01349">
    <property type="entry name" value="TOG"/>
    <property type="match status" value="1"/>
</dbReference>
<dbReference type="Gene3D" id="1.25.10.10">
    <property type="entry name" value="Leucine-rich Repeat Variant"/>
    <property type="match status" value="1"/>
</dbReference>
<dbReference type="InterPro" id="IPR011989">
    <property type="entry name" value="ARM-like"/>
</dbReference>
<feature type="region of interest" description="Disordered" evidence="1">
    <location>
        <begin position="1"/>
        <end position="67"/>
    </location>
</feature>
<dbReference type="GO" id="GO:0005929">
    <property type="term" value="C:cilium"/>
    <property type="evidence" value="ECO:0007669"/>
    <property type="project" value="TreeGrafter"/>
</dbReference>
<protein>
    <recommendedName>
        <fullName evidence="2">TOG domain-containing protein</fullName>
    </recommendedName>
</protein>
<dbReference type="InterPro" id="IPR024395">
    <property type="entry name" value="CLASP_N_dom"/>
</dbReference>
<dbReference type="AlphaFoldDB" id="A0A6A4SC97"/>
<evidence type="ECO:0000259" key="2">
    <source>
        <dbReference type="SMART" id="SM01349"/>
    </source>
</evidence>
<evidence type="ECO:0000256" key="1">
    <source>
        <dbReference type="SAM" id="MobiDB-lite"/>
    </source>
</evidence>
<comment type="caution">
    <text evidence="3">The sequence shown here is derived from an EMBL/GenBank/DDBJ whole genome shotgun (WGS) entry which is preliminary data.</text>
</comment>
<proteinExistence type="predicted"/>
<dbReference type="EMBL" id="VEVO01000017">
    <property type="protein sequence ID" value="KAF0028494.1"/>
    <property type="molecule type" value="Genomic_DNA"/>
</dbReference>
<dbReference type="PANTHER" id="PTHR21567">
    <property type="entry name" value="CLASP"/>
    <property type="match status" value="1"/>
</dbReference>
<dbReference type="InterPro" id="IPR034085">
    <property type="entry name" value="TOG"/>
</dbReference>
<feature type="domain" description="TOG" evidence="2">
    <location>
        <begin position="441"/>
        <end position="681"/>
    </location>
</feature>
<accession>A0A6A4SC97</accession>
<name>A0A6A4SC97_SCOMX</name>
<feature type="compositionally biased region" description="Polar residues" evidence="1">
    <location>
        <begin position="275"/>
        <end position="284"/>
    </location>
</feature>
<evidence type="ECO:0000313" key="4">
    <source>
        <dbReference type="Proteomes" id="UP000438429"/>
    </source>
</evidence>
<organism evidence="3 4">
    <name type="scientific">Scophthalmus maximus</name>
    <name type="common">Turbot</name>
    <name type="synonym">Psetta maxima</name>
    <dbReference type="NCBI Taxonomy" id="52904"/>
    <lineage>
        <taxon>Eukaryota</taxon>
        <taxon>Metazoa</taxon>
        <taxon>Chordata</taxon>
        <taxon>Craniata</taxon>
        <taxon>Vertebrata</taxon>
        <taxon>Euteleostomi</taxon>
        <taxon>Actinopterygii</taxon>
        <taxon>Neopterygii</taxon>
        <taxon>Teleostei</taxon>
        <taxon>Neoteleostei</taxon>
        <taxon>Acanthomorphata</taxon>
        <taxon>Carangaria</taxon>
        <taxon>Pleuronectiformes</taxon>
        <taxon>Pleuronectoidei</taxon>
        <taxon>Scophthalmidae</taxon>
        <taxon>Scophthalmus</taxon>
    </lineage>
</organism>
<feature type="compositionally biased region" description="Polar residues" evidence="1">
    <location>
        <begin position="253"/>
        <end position="262"/>
    </location>
</feature>
<dbReference type="GO" id="GO:0005881">
    <property type="term" value="C:cytoplasmic microtubule"/>
    <property type="evidence" value="ECO:0007669"/>
    <property type="project" value="TreeGrafter"/>
</dbReference>
<sequence>MEYPDSSDTFYSYRSGDGVYPTRSQCRQGNGEGFTRESRNLDKKRAEAEKRDASIEPAERLDNSKRAKDESFMRRMGLSFHRILEIKKAQVEKRDAFIGHPVRLDNSQRTSNKSVLRRLGHGDNLPMPQPSALYRGGKSFLRGQRSWDKDPFARACKEDLDRDSPTASMGSLSSLSTVDFCTPDILREIDQIQFSLPAKPNDKDEEVVRSRLQTAKHKIEAIVEGIHVNSQPTGKFPPVTPLAPIRSKDPQTNRRGPQTRSIQHPARTVVRKGKTTASDGIPSTDTEEKVDAISETLERIRVNSQPAPSPALATKKIPVVTPLAPPRSKDPQTNRRGPQTRSFQHPARAVVRAGKKTASDGIPSTDTEEKVEAITETLERVRVKSQPAPSPTLATKKIPVVTPLALIHSKDTQTNRRGPQTRSVQHPARTVVRAGKTTASDGIPLSDTEEKPLDKPVASLSLCFQLLSLNDWKKKMDGMKIIRALAQHHSQTLIPKLRKVCLVLVEEVTNLRSAVACAAINTLAELYVRLQRVMDPEVEITGKALLLTLAHTLNAFTQQQINQALDAMVQNCSPGRVVNALFTTGLSHCCVAVKVSTAQHLHQLADRLGAAHVFRAGKTYTERFLIAVSKQSLDAAPEVRHHGQTILRELVHHRDFLNLWTKIIPEKDRWRLDKIMMKAKK</sequence>
<dbReference type="InterPro" id="IPR016024">
    <property type="entry name" value="ARM-type_fold"/>
</dbReference>
<feature type="region of interest" description="Disordered" evidence="1">
    <location>
        <begin position="321"/>
        <end position="370"/>
    </location>
</feature>
<dbReference type="SUPFAM" id="SSF48371">
    <property type="entry name" value="ARM repeat"/>
    <property type="match status" value="1"/>
</dbReference>
<gene>
    <name evidence="3" type="ORF">F2P81_019581</name>
</gene>
<dbReference type="GO" id="GO:0008017">
    <property type="term" value="F:microtubule binding"/>
    <property type="evidence" value="ECO:0007669"/>
    <property type="project" value="TreeGrafter"/>
</dbReference>
<dbReference type="Pfam" id="PF12348">
    <property type="entry name" value="CLASP_N"/>
    <property type="match status" value="1"/>
</dbReference>
<evidence type="ECO:0000313" key="3">
    <source>
        <dbReference type="EMBL" id="KAF0028494.1"/>
    </source>
</evidence>
<dbReference type="PANTHER" id="PTHR21567:SF87">
    <property type="entry name" value="CRESCERIN-LIKE PROTEIN CHE-12"/>
    <property type="match status" value="1"/>
</dbReference>
<dbReference type="Proteomes" id="UP000438429">
    <property type="component" value="Unassembled WGS sequence"/>
</dbReference>
<dbReference type="GO" id="GO:0000226">
    <property type="term" value="P:microtubule cytoskeleton organization"/>
    <property type="evidence" value="ECO:0007669"/>
    <property type="project" value="TreeGrafter"/>
</dbReference>